<dbReference type="EMBL" id="BBWV01000001">
    <property type="protein sequence ID" value="GAO42084.1"/>
    <property type="molecule type" value="Genomic_DNA"/>
</dbReference>
<dbReference type="GO" id="GO:0005829">
    <property type="term" value="C:cytosol"/>
    <property type="evidence" value="ECO:0007669"/>
    <property type="project" value="TreeGrafter"/>
</dbReference>
<reference evidence="5 6" key="1">
    <citation type="submission" date="2015-04" db="EMBL/GenBank/DDBJ databases">
        <title>Whole genome shotgun sequence of Flavihumibacter petaseus NBRC 106054.</title>
        <authorList>
            <person name="Miyazawa S."/>
            <person name="Hosoyama A."/>
            <person name="Hashimoto M."/>
            <person name="Noguchi M."/>
            <person name="Tsuchikane K."/>
            <person name="Ohji S."/>
            <person name="Yamazoe A."/>
            <person name="Ichikawa N."/>
            <person name="Kimura A."/>
            <person name="Fujita N."/>
        </authorList>
    </citation>
    <scope>NUCLEOTIDE SEQUENCE [LARGE SCALE GENOMIC DNA]</scope>
    <source>
        <strain evidence="5 6">NBRC 106054</strain>
    </source>
</reference>
<comment type="similarity">
    <text evidence="1 3">Belongs to the thiolase-like superfamily. Beta-ketoacyl-ACP synthases family.</text>
</comment>
<comment type="caution">
    <text evidence="5">The sequence shown here is derived from an EMBL/GenBank/DDBJ whole genome shotgun (WGS) entry which is preliminary data.</text>
</comment>
<evidence type="ECO:0000313" key="5">
    <source>
        <dbReference type="EMBL" id="GAO42084.1"/>
    </source>
</evidence>
<dbReference type="InterPro" id="IPR014030">
    <property type="entry name" value="Ketoacyl_synth_N"/>
</dbReference>
<organism evidence="5 6">
    <name type="scientific">Flavihumibacter petaseus NBRC 106054</name>
    <dbReference type="NCBI Taxonomy" id="1220578"/>
    <lineage>
        <taxon>Bacteria</taxon>
        <taxon>Pseudomonadati</taxon>
        <taxon>Bacteroidota</taxon>
        <taxon>Chitinophagia</taxon>
        <taxon>Chitinophagales</taxon>
        <taxon>Chitinophagaceae</taxon>
        <taxon>Flavihumibacter</taxon>
    </lineage>
</organism>
<dbReference type="SMART" id="SM00825">
    <property type="entry name" value="PKS_KS"/>
    <property type="match status" value="1"/>
</dbReference>
<dbReference type="InterPro" id="IPR016039">
    <property type="entry name" value="Thiolase-like"/>
</dbReference>
<dbReference type="Pfam" id="PF00109">
    <property type="entry name" value="ketoacyl-synt"/>
    <property type="match status" value="1"/>
</dbReference>
<dbReference type="InterPro" id="IPR000794">
    <property type="entry name" value="Beta-ketoacyl_synthase"/>
</dbReference>
<evidence type="ECO:0000256" key="2">
    <source>
        <dbReference type="ARBA" id="ARBA00022679"/>
    </source>
</evidence>
<dbReference type="STRING" id="1220578.FPE01S_01_10970"/>
<keyword evidence="6" id="KW-1185">Reference proteome</keyword>
<dbReference type="Proteomes" id="UP000033121">
    <property type="component" value="Unassembled WGS sequence"/>
</dbReference>
<dbReference type="SUPFAM" id="SSF53901">
    <property type="entry name" value="Thiolase-like"/>
    <property type="match status" value="1"/>
</dbReference>
<feature type="domain" description="Ketosynthase family 3 (KS3)" evidence="4">
    <location>
        <begin position="1"/>
        <end position="388"/>
    </location>
</feature>
<name>A0A0E9MWX1_9BACT</name>
<dbReference type="GO" id="GO:0004315">
    <property type="term" value="F:3-oxoacyl-[acyl-carrier-protein] synthase activity"/>
    <property type="evidence" value="ECO:0007669"/>
    <property type="project" value="TreeGrafter"/>
</dbReference>
<keyword evidence="2 3" id="KW-0808">Transferase</keyword>
<proteinExistence type="inferred from homology"/>
<dbReference type="PROSITE" id="PS52004">
    <property type="entry name" value="KS3_2"/>
    <property type="match status" value="1"/>
</dbReference>
<protein>
    <submittedName>
        <fullName evidence="5">Putative 3-oxoacyl-[acyl-carrier-protein] synthase</fullName>
    </submittedName>
</protein>
<evidence type="ECO:0000313" key="6">
    <source>
        <dbReference type="Proteomes" id="UP000033121"/>
    </source>
</evidence>
<evidence type="ECO:0000256" key="3">
    <source>
        <dbReference type="RuleBase" id="RU003694"/>
    </source>
</evidence>
<gene>
    <name evidence="5" type="ORF">FPE01S_01_10970</name>
</gene>
<sequence>MGARSAIGNTVEENLAALRSGETGLGPIRYLDTVHRNAFPAGEVKHSNAELAALCGWQGTNSRTAMLGYLAAKEALEDAGIPLDDLRCGLINATSVAGMDLTEEFFPAFLNNHHSGRLRQVVQHECGAISRIMSGALGIHDFVTTISTACSSAANAIMLGARMIRAGRLDLVVAGGTDALSRFTLNGFNTLMILDHELCQPFDQQRRGLNLGEGAGYLVLISEALKTKLGRSPEVTVSGYANANDAHHQTASSPEGAGSFIAMKAALEMSGLSVSDIDYINLHGTGTQNNDASESTAIRRIFGDALPRMSSTKGFTGHTLAACGGIEAVYAISGILGQCLFPGLRIVDPVIPEAGVMVNQYETGQSVQHVLSNSFGFGGNCSTLIFSRS</sequence>
<dbReference type="InterPro" id="IPR014031">
    <property type="entry name" value="Ketoacyl_synth_C"/>
</dbReference>
<dbReference type="PANTHER" id="PTHR11712">
    <property type="entry name" value="POLYKETIDE SYNTHASE-RELATED"/>
    <property type="match status" value="1"/>
</dbReference>
<dbReference type="CDD" id="cd00834">
    <property type="entry name" value="KAS_I_II"/>
    <property type="match status" value="1"/>
</dbReference>
<dbReference type="InterPro" id="IPR020841">
    <property type="entry name" value="PKS_Beta-ketoAc_synthase_dom"/>
</dbReference>
<dbReference type="GO" id="GO:0006633">
    <property type="term" value="P:fatty acid biosynthetic process"/>
    <property type="evidence" value="ECO:0007669"/>
    <property type="project" value="TreeGrafter"/>
</dbReference>
<dbReference type="Pfam" id="PF02801">
    <property type="entry name" value="Ketoacyl-synt_C"/>
    <property type="match status" value="1"/>
</dbReference>
<dbReference type="AlphaFoldDB" id="A0A0E9MWX1"/>
<dbReference type="PANTHER" id="PTHR11712:SF320">
    <property type="entry name" value="BETA-KETOACYL SYNTHASE"/>
    <property type="match status" value="1"/>
</dbReference>
<evidence type="ECO:0000256" key="1">
    <source>
        <dbReference type="ARBA" id="ARBA00008467"/>
    </source>
</evidence>
<accession>A0A0E9MWX1</accession>
<evidence type="ECO:0000259" key="4">
    <source>
        <dbReference type="PROSITE" id="PS52004"/>
    </source>
</evidence>
<dbReference type="Gene3D" id="3.40.47.10">
    <property type="match status" value="2"/>
</dbReference>